<dbReference type="AlphaFoldDB" id="A0A926IFJ5"/>
<dbReference type="Proteomes" id="UP000655830">
    <property type="component" value="Unassembled WGS sequence"/>
</dbReference>
<sequence length="349" mass="37065">MAKLKGELQADNGDVLYPHTSSDVVFTSAGKTVTKELEEVKKSIESVDVSWDGITGKPPTFPPSPHTDHSEINTGLIKGKALTTSNKQLINHTSDSVYVGNPTIALSLESKDEIRANIGGKVKTLLHSESVINADTVGDKHASDFPLKSQGIGGNAPVWSGSNLDSLPIGTYTTVASGVPEAGIYHIVTCQLNNIGDCGWQIAVSQNPTSKKVYMRVKAGGVWSNWKSLGEGGGDVAGKTYVKATKTVANTGNPNSNLEVINYTNSKGGVCKISQFGSAKMQIIVDGAMVLDGAGSNSYYSNHEFIQGNALSESYGELPTYPFKNNVKVVDRSSNSGTRVYTAHFYVNS</sequence>
<evidence type="ECO:0000313" key="2">
    <source>
        <dbReference type="Proteomes" id="UP000655830"/>
    </source>
</evidence>
<protein>
    <submittedName>
        <fullName evidence="1">Uncharacterized protein</fullName>
    </submittedName>
</protein>
<accession>A0A926IFJ5</accession>
<organism evidence="1 2">
    <name type="scientific">Zhenhengia yiwuensis</name>
    <dbReference type="NCBI Taxonomy" id="2763666"/>
    <lineage>
        <taxon>Bacteria</taxon>
        <taxon>Bacillati</taxon>
        <taxon>Bacillota</taxon>
        <taxon>Clostridia</taxon>
        <taxon>Lachnospirales</taxon>
        <taxon>Lachnospiraceae</taxon>
        <taxon>Zhenhengia</taxon>
    </lineage>
</organism>
<name>A0A926IFJ5_9FIRM</name>
<keyword evidence="2" id="KW-1185">Reference proteome</keyword>
<dbReference type="EMBL" id="JACRSY010000037">
    <property type="protein sequence ID" value="MBC8581109.1"/>
    <property type="molecule type" value="Genomic_DNA"/>
</dbReference>
<dbReference type="CDD" id="cd19958">
    <property type="entry name" value="pyocin_knob"/>
    <property type="match status" value="1"/>
</dbReference>
<comment type="caution">
    <text evidence="1">The sequence shown here is derived from an EMBL/GenBank/DDBJ whole genome shotgun (WGS) entry which is preliminary data.</text>
</comment>
<reference evidence="1" key="1">
    <citation type="submission" date="2020-08" db="EMBL/GenBank/DDBJ databases">
        <title>Genome public.</title>
        <authorList>
            <person name="Liu C."/>
            <person name="Sun Q."/>
        </authorList>
    </citation>
    <scope>NUCLEOTIDE SEQUENCE</scope>
    <source>
        <strain evidence="1">NSJ-12</strain>
    </source>
</reference>
<gene>
    <name evidence="1" type="ORF">H8718_16450</name>
</gene>
<evidence type="ECO:0000313" key="1">
    <source>
        <dbReference type="EMBL" id="MBC8581109.1"/>
    </source>
</evidence>
<proteinExistence type="predicted"/>
<dbReference type="RefSeq" id="WP_249333869.1">
    <property type="nucleotide sequence ID" value="NZ_JACRSY010000037.1"/>
</dbReference>